<dbReference type="AlphaFoldDB" id="A0A9P4NLJ0"/>
<protein>
    <recommendedName>
        <fullName evidence="5">Glycosyl transferase CAP10 domain-containing protein</fullName>
    </recommendedName>
</protein>
<dbReference type="Pfam" id="PF05686">
    <property type="entry name" value="Glyco_transf_90"/>
    <property type="match status" value="1"/>
</dbReference>
<organism evidence="6 7">
    <name type="scientific">Tothia fuscella</name>
    <dbReference type="NCBI Taxonomy" id="1048955"/>
    <lineage>
        <taxon>Eukaryota</taxon>
        <taxon>Fungi</taxon>
        <taxon>Dikarya</taxon>
        <taxon>Ascomycota</taxon>
        <taxon>Pezizomycotina</taxon>
        <taxon>Dothideomycetes</taxon>
        <taxon>Pleosporomycetidae</taxon>
        <taxon>Venturiales</taxon>
        <taxon>Cylindrosympodiaceae</taxon>
        <taxon>Tothia</taxon>
    </lineage>
</organism>
<dbReference type="PANTHER" id="PTHR12203">
    <property type="entry name" value="KDEL LYS-ASP-GLU-LEU CONTAINING - RELATED"/>
    <property type="match status" value="1"/>
</dbReference>
<keyword evidence="2" id="KW-0808">Transferase</keyword>
<feature type="transmembrane region" description="Helical" evidence="4">
    <location>
        <begin position="212"/>
        <end position="233"/>
    </location>
</feature>
<comment type="caution">
    <text evidence="6">The sequence shown here is derived from an EMBL/GenBank/DDBJ whole genome shotgun (WGS) entry which is preliminary data.</text>
</comment>
<dbReference type="Proteomes" id="UP000800235">
    <property type="component" value="Unassembled WGS sequence"/>
</dbReference>
<gene>
    <name evidence="6" type="ORF">EJ08DRAFT_651768</name>
</gene>
<dbReference type="InterPro" id="IPR051091">
    <property type="entry name" value="O-Glucosyltr/Glycosyltrsf_90"/>
</dbReference>
<evidence type="ECO:0000313" key="7">
    <source>
        <dbReference type="Proteomes" id="UP000800235"/>
    </source>
</evidence>
<name>A0A9P4NLJ0_9PEZI</name>
<keyword evidence="4" id="KW-1133">Transmembrane helix</keyword>
<evidence type="ECO:0000256" key="2">
    <source>
        <dbReference type="ARBA" id="ARBA00022679"/>
    </source>
</evidence>
<evidence type="ECO:0000313" key="6">
    <source>
        <dbReference type="EMBL" id="KAF2426513.1"/>
    </source>
</evidence>
<keyword evidence="4" id="KW-0812">Transmembrane</keyword>
<feature type="transmembrane region" description="Helical" evidence="4">
    <location>
        <begin position="316"/>
        <end position="335"/>
    </location>
</feature>
<dbReference type="EMBL" id="MU007064">
    <property type="protein sequence ID" value="KAF2426513.1"/>
    <property type="molecule type" value="Genomic_DNA"/>
</dbReference>
<proteinExistence type="inferred from homology"/>
<evidence type="ECO:0000256" key="4">
    <source>
        <dbReference type="SAM" id="Phobius"/>
    </source>
</evidence>
<keyword evidence="4" id="KW-0472">Membrane</keyword>
<feature type="transmembrane region" description="Helical" evidence="4">
    <location>
        <begin position="287"/>
        <end position="309"/>
    </location>
</feature>
<feature type="transmembrane region" description="Helical" evidence="4">
    <location>
        <begin position="35"/>
        <end position="54"/>
    </location>
</feature>
<feature type="region of interest" description="Disordered" evidence="3">
    <location>
        <begin position="82"/>
        <end position="102"/>
    </location>
</feature>
<evidence type="ECO:0000259" key="5">
    <source>
        <dbReference type="SMART" id="SM00672"/>
    </source>
</evidence>
<feature type="transmembrane region" description="Helical" evidence="4">
    <location>
        <begin position="381"/>
        <end position="397"/>
    </location>
</feature>
<accession>A0A9P4NLJ0</accession>
<dbReference type="OrthoDB" id="541052at2759"/>
<feature type="transmembrane region" description="Helical" evidence="4">
    <location>
        <begin position="341"/>
        <end position="360"/>
    </location>
</feature>
<feature type="domain" description="Glycosyl transferase CAP10" evidence="5">
    <location>
        <begin position="648"/>
        <end position="956"/>
    </location>
</feature>
<dbReference type="PANTHER" id="PTHR12203:SF35">
    <property type="entry name" value="PROTEIN O-GLUCOSYLTRANSFERASE 1"/>
    <property type="match status" value="1"/>
</dbReference>
<comment type="similarity">
    <text evidence="1">Belongs to the glycosyltransferase 90 family.</text>
</comment>
<evidence type="ECO:0000256" key="1">
    <source>
        <dbReference type="ARBA" id="ARBA00010118"/>
    </source>
</evidence>
<feature type="transmembrane region" description="Helical" evidence="4">
    <location>
        <begin position="170"/>
        <end position="192"/>
    </location>
</feature>
<evidence type="ECO:0000256" key="3">
    <source>
        <dbReference type="SAM" id="MobiDB-lite"/>
    </source>
</evidence>
<feature type="transmembrane region" description="Helical" evidence="4">
    <location>
        <begin position="245"/>
        <end position="267"/>
    </location>
</feature>
<dbReference type="InterPro" id="IPR006598">
    <property type="entry name" value="CAP10"/>
</dbReference>
<keyword evidence="7" id="KW-1185">Reference proteome</keyword>
<dbReference type="GO" id="GO:0016740">
    <property type="term" value="F:transferase activity"/>
    <property type="evidence" value="ECO:0007669"/>
    <property type="project" value="UniProtKB-KW"/>
</dbReference>
<sequence length="964" mass="109208">MAKAALIYKLPLPIAIFSTFLTVRSFPTSIAYERPIHTIIFAFAVAGFLLANIGRSFPGLFSPSPTLDVEHDHCTIVLQSRDEGVESQNETPTTRKQHENGLGPTTSRVVFIGAIIALSLRVELYRRISNAPECTVTSPEVFLPVICAIYETSTLDKRDSSRLQNLCHHWFRYIPSAFGISVGCYLLLSTLWDATGSTYICPRAGRESTSIPGLQVVGTIIDGLLAIATVELSRNANSSRSKGPLVWGAVLIATAAVWCTIGVAFYFGAPELRSWLLPFELMWNADYVFSQLFQTLLLSGLCICAFICVVEYGLSYTAIALTAVCVLTPSMQFVWTRIYPFPPISPAPALVAFFLIYSGWRTLEISRKYMGLEKQVISAHRRNLLLFIFVAATYPVWSKSNHVEVHPIENLMHDAEIQHEQYVKGVKLGNSLQDAVAAYKQRYNMNPPPGFHIWYEYATNSSTTIIDEFDQIYNDLLPFRMTSPEDLRRQTWEMVSNPWNGISGITIRNGEAKVQDNVIPTHRWMLEGVVHLIEPFARFLPDMDLAFNLNDESRVVVPYADMTTLKDHAPNFVLQGTESFSSDRSNGWLPIPESDYDKSIFIDAFFQNSFSRFGSVGCHPKSAARRNPRTSSSAHLCFDCIKPHSDGLFVRDWSVAADPCHQPDLSHLHGFYLSPAAFRTSHKLMPVFSQSKPHSYNDILYPSAWNYMDKVKYSPSEEQPDDHFRSKDNTLFWRGATSEGVSASNKAWHGMTRQRLVHMTNNATYAQHDRVTMLLPDGDRYKYRTLAGPTIKDLGLSADIAIVDGIARCRGRDCDNQVAEFALVSPTDFQSHWKYRYLFDLDGAGFSGRFLPFLQSRSLPFKTALFREWYDSRLTAWHHFVPQDIRLHGVWSTLAYFAGIDGWLNGKRIVVAPHLDEGERIASNGREWSYKVLRKEDMELYFFRLLLEWGRLTDDRRDSLGFSV</sequence>
<reference evidence="6" key="1">
    <citation type="journal article" date="2020" name="Stud. Mycol.">
        <title>101 Dothideomycetes genomes: a test case for predicting lifestyles and emergence of pathogens.</title>
        <authorList>
            <person name="Haridas S."/>
            <person name="Albert R."/>
            <person name="Binder M."/>
            <person name="Bloem J."/>
            <person name="Labutti K."/>
            <person name="Salamov A."/>
            <person name="Andreopoulos B."/>
            <person name="Baker S."/>
            <person name="Barry K."/>
            <person name="Bills G."/>
            <person name="Bluhm B."/>
            <person name="Cannon C."/>
            <person name="Castanera R."/>
            <person name="Culley D."/>
            <person name="Daum C."/>
            <person name="Ezra D."/>
            <person name="Gonzalez J."/>
            <person name="Henrissat B."/>
            <person name="Kuo A."/>
            <person name="Liang C."/>
            <person name="Lipzen A."/>
            <person name="Lutzoni F."/>
            <person name="Magnuson J."/>
            <person name="Mondo S."/>
            <person name="Nolan M."/>
            <person name="Ohm R."/>
            <person name="Pangilinan J."/>
            <person name="Park H.-J."/>
            <person name="Ramirez L."/>
            <person name="Alfaro M."/>
            <person name="Sun H."/>
            <person name="Tritt A."/>
            <person name="Yoshinaga Y."/>
            <person name="Zwiers L.-H."/>
            <person name="Turgeon B."/>
            <person name="Goodwin S."/>
            <person name="Spatafora J."/>
            <person name="Crous P."/>
            <person name="Grigoriev I."/>
        </authorList>
    </citation>
    <scope>NUCLEOTIDE SEQUENCE</scope>
    <source>
        <strain evidence="6">CBS 130266</strain>
    </source>
</reference>
<dbReference type="SMART" id="SM00672">
    <property type="entry name" value="CAP10"/>
    <property type="match status" value="1"/>
</dbReference>